<evidence type="ECO:0000313" key="2">
    <source>
        <dbReference type="EMBL" id="TXE19323.1"/>
    </source>
</evidence>
<dbReference type="EMBL" id="VOSB01000004">
    <property type="protein sequence ID" value="TXE19323.1"/>
    <property type="molecule type" value="Genomic_DNA"/>
</dbReference>
<name>A0A5C7BBI4_9FLAO</name>
<feature type="chain" id="PRO_5022905638" evidence="1">
    <location>
        <begin position="23"/>
        <end position="113"/>
    </location>
</feature>
<dbReference type="Proteomes" id="UP000321938">
    <property type="component" value="Unassembled WGS sequence"/>
</dbReference>
<dbReference type="AlphaFoldDB" id="A0A5C7BBI4"/>
<gene>
    <name evidence="2" type="ORF">ES692_03305</name>
</gene>
<protein>
    <submittedName>
        <fullName evidence="2">Uncharacterized protein</fullName>
    </submittedName>
</protein>
<keyword evidence="3" id="KW-1185">Reference proteome</keyword>
<keyword evidence="1" id="KW-0732">Signal</keyword>
<organism evidence="2 3">
    <name type="scientific">Psychroserpens burtonensis</name>
    <dbReference type="NCBI Taxonomy" id="49278"/>
    <lineage>
        <taxon>Bacteria</taxon>
        <taxon>Pseudomonadati</taxon>
        <taxon>Bacteroidota</taxon>
        <taxon>Flavobacteriia</taxon>
        <taxon>Flavobacteriales</taxon>
        <taxon>Flavobacteriaceae</taxon>
        <taxon>Psychroserpens</taxon>
    </lineage>
</organism>
<feature type="signal peptide" evidence="1">
    <location>
        <begin position="1"/>
        <end position="22"/>
    </location>
</feature>
<proteinExistence type="predicted"/>
<sequence>MKTKSFTIASFFICLFTLTSMTTVQDTQIFEGVYDGNEDYGYNFIGMDQDGEEFTMTFQNIDEVLLKSFNLNTDKLVGSKFTVSYTSKTEKSEDEDGYEDDVEVYTITALKKL</sequence>
<evidence type="ECO:0000256" key="1">
    <source>
        <dbReference type="SAM" id="SignalP"/>
    </source>
</evidence>
<evidence type="ECO:0000313" key="3">
    <source>
        <dbReference type="Proteomes" id="UP000321938"/>
    </source>
</evidence>
<reference evidence="2 3" key="1">
    <citation type="submission" date="2019-08" db="EMBL/GenBank/DDBJ databases">
        <title>Genome of Psychroserpens burtonensis ACAM 167.</title>
        <authorList>
            <person name="Bowman J.P."/>
        </authorList>
    </citation>
    <scope>NUCLEOTIDE SEQUENCE [LARGE SCALE GENOMIC DNA]</scope>
    <source>
        <strain evidence="2 3">ACAM 167</strain>
    </source>
</reference>
<accession>A0A5C7BBI4</accession>
<dbReference type="OrthoDB" id="1450289at2"/>
<dbReference type="RefSeq" id="WP_028871441.1">
    <property type="nucleotide sequence ID" value="NZ_VOSB01000004.1"/>
</dbReference>
<comment type="caution">
    <text evidence="2">The sequence shown here is derived from an EMBL/GenBank/DDBJ whole genome shotgun (WGS) entry which is preliminary data.</text>
</comment>